<feature type="transmembrane region" description="Helical" evidence="1">
    <location>
        <begin position="93"/>
        <end position="115"/>
    </location>
</feature>
<comment type="caution">
    <text evidence="2">The sequence shown here is derived from an EMBL/GenBank/DDBJ whole genome shotgun (WGS) entry which is preliminary data.</text>
</comment>
<keyword evidence="3" id="KW-1185">Reference proteome</keyword>
<evidence type="ECO:0000313" key="2">
    <source>
        <dbReference type="EMBL" id="NGM83986.1"/>
    </source>
</evidence>
<gene>
    <name evidence="2" type="ORF">G5B47_16330</name>
</gene>
<name>A0A6M1PL91_9BACL</name>
<protein>
    <submittedName>
        <fullName evidence="2">DUF1129 domain-containing protein</fullName>
    </submittedName>
</protein>
<keyword evidence="1" id="KW-0812">Transmembrane</keyword>
<keyword evidence="1" id="KW-0472">Membrane</keyword>
<accession>A0A6M1PL91</accession>
<dbReference type="RefSeq" id="WP_165100109.1">
    <property type="nucleotide sequence ID" value="NZ_JAAKGU010000007.1"/>
</dbReference>
<feature type="transmembrane region" description="Helical" evidence="1">
    <location>
        <begin position="127"/>
        <end position="149"/>
    </location>
</feature>
<feature type="transmembrane region" description="Helical" evidence="1">
    <location>
        <begin position="170"/>
        <end position="191"/>
    </location>
</feature>
<dbReference type="SUPFAM" id="SSF158560">
    <property type="entry name" value="BH3980-like"/>
    <property type="match status" value="1"/>
</dbReference>
<dbReference type="Proteomes" id="UP000480151">
    <property type="component" value="Unassembled WGS sequence"/>
</dbReference>
<keyword evidence="1" id="KW-1133">Transmembrane helix</keyword>
<dbReference type="Pfam" id="PF06570">
    <property type="entry name" value="DUF1129"/>
    <property type="match status" value="1"/>
</dbReference>
<proteinExistence type="predicted"/>
<feature type="transmembrane region" description="Helical" evidence="1">
    <location>
        <begin position="197"/>
        <end position="217"/>
    </location>
</feature>
<dbReference type="EMBL" id="JAAKGU010000007">
    <property type="protein sequence ID" value="NGM83986.1"/>
    <property type="molecule type" value="Genomic_DNA"/>
</dbReference>
<organism evidence="2 3">
    <name type="scientific">Paenibacillus apii</name>
    <dbReference type="NCBI Taxonomy" id="1850370"/>
    <lineage>
        <taxon>Bacteria</taxon>
        <taxon>Bacillati</taxon>
        <taxon>Bacillota</taxon>
        <taxon>Bacilli</taxon>
        <taxon>Bacillales</taxon>
        <taxon>Paenibacillaceae</taxon>
        <taxon>Paenibacillus</taxon>
    </lineage>
</organism>
<dbReference type="AlphaFoldDB" id="A0A6M1PL91"/>
<sequence>MKVKDMIKENNRLREQMTPFNRSYMEDMIISLRASRIDKLRTEELLLEAAQTLLKAQAKGKNAKQVFGDSPEEYFREVINETPERSGLSGRRIALMIPWVALTWLFGVLAAGGLISEWTTGTAGLFGQISLFTIASVGLGSFIFVGLIMKWLGSLSEDDAPRPGQFDLKSLGIYIGSAVIIVAAGLLLGRWLPTFTLSPWVSLILFAAGLIGQRLLFRRK</sequence>
<evidence type="ECO:0000313" key="3">
    <source>
        <dbReference type="Proteomes" id="UP000480151"/>
    </source>
</evidence>
<dbReference type="InterPro" id="IPR009214">
    <property type="entry name" value="DUF1129"/>
</dbReference>
<reference evidence="2 3" key="1">
    <citation type="submission" date="2020-02" db="EMBL/GenBank/DDBJ databases">
        <authorList>
            <person name="Gao J."/>
            <person name="Sun J."/>
        </authorList>
    </citation>
    <scope>NUCLEOTIDE SEQUENCE [LARGE SCALE GENOMIC DNA]</scope>
    <source>
        <strain evidence="2 3">7124</strain>
    </source>
</reference>
<evidence type="ECO:0000256" key="1">
    <source>
        <dbReference type="SAM" id="Phobius"/>
    </source>
</evidence>